<evidence type="ECO:0000256" key="1">
    <source>
        <dbReference type="SAM" id="MobiDB-lite"/>
    </source>
</evidence>
<name>A0A2A6CK90_PRIPA</name>
<dbReference type="AlphaFoldDB" id="A0A2A6CK90"/>
<proteinExistence type="predicted"/>
<evidence type="ECO:0000313" key="2">
    <source>
        <dbReference type="EnsemblMetazoa" id="PPA41437.1"/>
    </source>
</evidence>
<dbReference type="Proteomes" id="UP000005239">
    <property type="component" value="Unassembled WGS sequence"/>
</dbReference>
<sequence>MIILHFIDIRSIRCVNKLYHKRPFALESDKTWHSSKISILEKEFLGILKGADDDTISLPREAREQGKNERAQREGRGHGEETRRIEIFELCQPSSNLSDSNANGLINVKQKPVTKTKKIDH</sequence>
<accession>A0A8R1YX00</accession>
<dbReference type="EnsemblMetazoa" id="PPA41437.1">
    <property type="protein sequence ID" value="PPA41437.1"/>
    <property type="gene ID" value="WBGene00279806"/>
</dbReference>
<organism evidence="2 3">
    <name type="scientific">Pristionchus pacificus</name>
    <name type="common">Parasitic nematode worm</name>
    <dbReference type="NCBI Taxonomy" id="54126"/>
    <lineage>
        <taxon>Eukaryota</taxon>
        <taxon>Metazoa</taxon>
        <taxon>Ecdysozoa</taxon>
        <taxon>Nematoda</taxon>
        <taxon>Chromadorea</taxon>
        <taxon>Rhabditida</taxon>
        <taxon>Rhabditina</taxon>
        <taxon>Diplogasteromorpha</taxon>
        <taxon>Diplogasteroidea</taxon>
        <taxon>Neodiplogasteridae</taxon>
        <taxon>Pristionchus</taxon>
    </lineage>
</organism>
<reference evidence="3" key="1">
    <citation type="journal article" date="2008" name="Nat. Genet.">
        <title>The Pristionchus pacificus genome provides a unique perspective on nematode lifestyle and parasitism.</title>
        <authorList>
            <person name="Dieterich C."/>
            <person name="Clifton S.W."/>
            <person name="Schuster L.N."/>
            <person name="Chinwalla A."/>
            <person name="Delehaunty K."/>
            <person name="Dinkelacker I."/>
            <person name="Fulton L."/>
            <person name="Fulton R."/>
            <person name="Godfrey J."/>
            <person name="Minx P."/>
            <person name="Mitreva M."/>
            <person name="Roeseler W."/>
            <person name="Tian H."/>
            <person name="Witte H."/>
            <person name="Yang S.P."/>
            <person name="Wilson R.K."/>
            <person name="Sommer R.J."/>
        </authorList>
    </citation>
    <scope>NUCLEOTIDE SEQUENCE [LARGE SCALE GENOMIC DNA]</scope>
    <source>
        <strain evidence="3">PS312</strain>
    </source>
</reference>
<accession>A0A2A6CK90</accession>
<protein>
    <submittedName>
        <fullName evidence="2">Uncharacterized protein</fullName>
    </submittedName>
</protein>
<feature type="region of interest" description="Disordered" evidence="1">
    <location>
        <begin position="59"/>
        <end position="82"/>
    </location>
</feature>
<feature type="compositionally biased region" description="Basic and acidic residues" evidence="1">
    <location>
        <begin position="60"/>
        <end position="82"/>
    </location>
</feature>
<keyword evidence="3" id="KW-1185">Reference proteome</keyword>
<reference evidence="2" key="2">
    <citation type="submission" date="2022-06" db="UniProtKB">
        <authorList>
            <consortium name="EnsemblMetazoa"/>
        </authorList>
    </citation>
    <scope>IDENTIFICATION</scope>
    <source>
        <strain evidence="2">PS312</strain>
    </source>
</reference>
<evidence type="ECO:0000313" key="3">
    <source>
        <dbReference type="Proteomes" id="UP000005239"/>
    </source>
</evidence>
<gene>
    <name evidence="2" type="primary">WBGene00279806</name>
</gene>